<comment type="caution">
    <text evidence="1">The sequence shown here is derived from an EMBL/GenBank/DDBJ whole genome shotgun (WGS) entry which is preliminary data.</text>
</comment>
<gene>
    <name evidence="1" type="ORF">HCX62_11110</name>
</gene>
<evidence type="ECO:0000313" key="1">
    <source>
        <dbReference type="EMBL" id="MBC2330582.1"/>
    </source>
</evidence>
<sequence length="140" mass="16377">MEKIFFNLDVVEGYPPVYTESLWAEKLSSGNYKIKNIPFYAKEVSFNDVVSIRVEPDDKFLFHKIVRYSGNSTIRIVFFDENVIKRSLNKLVKLGCSWECMNETFYSVNIPAGPSFKKVIKYLEKACIQEELDYEYGELE</sequence>
<dbReference type="Proteomes" id="UP000572016">
    <property type="component" value="Unassembled WGS sequence"/>
</dbReference>
<dbReference type="Pfam" id="PF14085">
    <property type="entry name" value="DUF4265"/>
    <property type="match status" value="1"/>
</dbReference>
<evidence type="ECO:0000313" key="2">
    <source>
        <dbReference type="Proteomes" id="UP000572016"/>
    </source>
</evidence>
<dbReference type="InterPro" id="IPR025361">
    <property type="entry name" value="DUF4265"/>
</dbReference>
<dbReference type="RefSeq" id="WP_185639103.1">
    <property type="nucleotide sequence ID" value="NZ_JAATOD010000003.1"/>
</dbReference>
<dbReference type="EMBL" id="JAATOD010000003">
    <property type="protein sequence ID" value="MBC2330582.1"/>
    <property type="molecule type" value="Genomic_DNA"/>
</dbReference>
<protein>
    <submittedName>
        <fullName evidence="1">DUF4265 domain-containing protein</fullName>
    </submittedName>
</protein>
<dbReference type="AlphaFoldDB" id="A0A7X1DNV0"/>
<accession>A0A7X1DNV0</accession>
<proteinExistence type="predicted"/>
<name>A0A7X1DNV0_9LIST</name>
<organism evidence="1 2">
    <name type="scientific">Listeria swaminathanii</name>
    <dbReference type="NCBI Taxonomy" id="2713501"/>
    <lineage>
        <taxon>Bacteria</taxon>
        <taxon>Bacillati</taxon>
        <taxon>Bacillota</taxon>
        <taxon>Bacilli</taxon>
        <taxon>Bacillales</taxon>
        <taxon>Listeriaceae</taxon>
        <taxon>Listeria</taxon>
    </lineage>
</organism>
<reference evidence="1 2" key="1">
    <citation type="submission" date="2020-03" db="EMBL/GenBank/DDBJ databases">
        <title>Soil Listeria distribution.</title>
        <authorList>
            <person name="Liao J."/>
            <person name="Wiedmann M."/>
        </authorList>
    </citation>
    <scope>NUCLEOTIDE SEQUENCE [LARGE SCALE GENOMIC DNA]</scope>
    <source>
        <strain evidence="1 2">FSL L7-0020</strain>
    </source>
</reference>